<dbReference type="Proteomes" id="UP001198862">
    <property type="component" value="Unassembled WGS sequence"/>
</dbReference>
<dbReference type="SUPFAM" id="SSF56935">
    <property type="entry name" value="Porins"/>
    <property type="match status" value="1"/>
</dbReference>
<keyword evidence="2" id="KW-0813">Transport</keyword>
<dbReference type="InterPro" id="IPR039426">
    <property type="entry name" value="TonB-dep_rcpt-like"/>
</dbReference>
<proteinExistence type="inferred from homology"/>
<evidence type="ECO:0000259" key="12">
    <source>
        <dbReference type="Pfam" id="PF07715"/>
    </source>
</evidence>
<feature type="region of interest" description="Disordered" evidence="9">
    <location>
        <begin position="69"/>
        <end position="92"/>
    </location>
</feature>
<dbReference type="Pfam" id="PF00593">
    <property type="entry name" value="TonB_dep_Rec_b-barrel"/>
    <property type="match status" value="1"/>
</dbReference>
<evidence type="ECO:0000256" key="5">
    <source>
        <dbReference type="ARBA" id="ARBA00023077"/>
    </source>
</evidence>
<accession>A0ABS8KSM5</accession>
<evidence type="ECO:0000256" key="9">
    <source>
        <dbReference type="SAM" id="MobiDB-lite"/>
    </source>
</evidence>
<dbReference type="Gene3D" id="2.170.130.10">
    <property type="entry name" value="TonB-dependent receptor, plug domain"/>
    <property type="match status" value="1"/>
</dbReference>
<evidence type="ECO:0000256" key="3">
    <source>
        <dbReference type="ARBA" id="ARBA00022452"/>
    </source>
</evidence>
<keyword evidence="3" id="KW-1134">Transmembrane beta strand</keyword>
<evidence type="ECO:0000259" key="11">
    <source>
        <dbReference type="Pfam" id="PF00593"/>
    </source>
</evidence>
<dbReference type="EMBL" id="JAJISD010000002">
    <property type="protein sequence ID" value="MCC8428658.1"/>
    <property type="molecule type" value="Genomic_DNA"/>
</dbReference>
<evidence type="ECO:0000313" key="13">
    <source>
        <dbReference type="EMBL" id="MCC8428658.1"/>
    </source>
</evidence>
<feature type="domain" description="TonB-dependent receptor plug" evidence="12">
    <location>
        <begin position="78"/>
        <end position="184"/>
    </location>
</feature>
<evidence type="ECO:0000256" key="4">
    <source>
        <dbReference type="ARBA" id="ARBA00022692"/>
    </source>
</evidence>
<evidence type="ECO:0000256" key="1">
    <source>
        <dbReference type="ARBA" id="ARBA00004571"/>
    </source>
</evidence>
<name>A0ABS8KSM5_9HYPH</name>
<evidence type="ECO:0000313" key="14">
    <source>
        <dbReference type="Proteomes" id="UP001198862"/>
    </source>
</evidence>
<evidence type="ECO:0000256" key="2">
    <source>
        <dbReference type="ARBA" id="ARBA00022448"/>
    </source>
</evidence>
<evidence type="ECO:0000256" key="8">
    <source>
        <dbReference type="RuleBase" id="RU003357"/>
    </source>
</evidence>
<dbReference type="Pfam" id="PF07715">
    <property type="entry name" value="Plug"/>
    <property type="match status" value="1"/>
</dbReference>
<keyword evidence="4" id="KW-0812">Transmembrane</keyword>
<dbReference type="InterPro" id="IPR012910">
    <property type="entry name" value="Plug_dom"/>
</dbReference>
<gene>
    <name evidence="13" type="ORF">LJ725_06770</name>
</gene>
<organism evidence="13 14">
    <name type="scientific">Reyranella aquatilis</name>
    <dbReference type="NCBI Taxonomy" id="2035356"/>
    <lineage>
        <taxon>Bacteria</taxon>
        <taxon>Pseudomonadati</taxon>
        <taxon>Pseudomonadota</taxon>
        <taxon>Alphaproteobacteria</taxon>
        <taxon>Hyphomicrobiales</taxon>
        <taxon>Reyranellaceae</taxon>
        <taxon>Reyranella</taxon>
    </lineage>
</organism>
<dbReference type="RefSeq" id="WP_230549872.1">
    <property type="nucleotide sequence ID" value="NZ_JAJISD010000002.1"/>
</dbReference>
<protein>
    <submittedName>
        <fullName evidence="13">TonB-dependent receptor</fullName>
    </submittedName>
</protein>
<sequence length="713" mass="77246">MHTKTLLWAAVALAWPVVAGAQPEPAPLAPGQGPVDPAAPNPTAAPTAQGYTGASTALPAITVTAPRILEAEPTDSASERRVSGETLNTRPISRPGEMLEAVPGLIVSQHSGEGKANQYFLRGMNLDHGTDLAIWLDGMPINMRTHGHGQGYADLNFLIPELVEQMTIKKGPYYAEESDFASAGSLRLSYANRLENAVVVATGGSFGYWRALAAGSMAAGHGTLTAAGEIVTYNGPWQVGDDLKKFNAFLRYAEGDTANGFAITALAYTNSWHSTDQIPARAVLDGSLGRYGAVDQTDGGDTQRYSLSMRWSRSDERTASKIEAYGIYSTLNLYNNFTYFLDDPTNGDQFQQTDKRMIVGLNASHLMRHTLAGFASETTVGTQIRYDNIGVGLFNTVQRTAFNTIRYDRVNETSLAVYAKNTLQWNDWLRSIVGIRGDWFMGSVASDTAANSGNVSAFLASPKASLIFGPFDRTEFFLNAGLGYHSNDLRGATITVDPGDKTTPVASVPLLVRSRGAEVGVRTQAIRGLDSALAVFVLDFDSELLFVGDAGTTEASRPSRRIGVEWTNQYRPLPWAMFDLDLAYTQARFTDPSAFGDFIPGAPAFIASAGMTLGGDTGWFGALRWRYFGARPLVEDGSVYSDPTSIFNARLGYVFESGLKLQVDGFNLFNTQASQIDYYYTSRLPNEGPAGVADRHFHPVEPLMVRFTVAKAF</sequence>
<evidence type="ECO:0000256" key="6">
    <source>
        <dbReference type="ARBA" id="ARBA00023136"/>
    </source>
</evidence>
<comment type="similarity">
    <text evidence="8">Belongs to the TonB-dependent receptor family.</text>
</comment>
<keyword evidence="7" id="KW-0998">Cell outer membrane</keyword>
<keyword evidence="13" id="KW-0675">Receptor</keyword>
<keyword evidence="14" id="KW-1185">Reference proteome</keyword>
<dbReference type="InterPro" id="IPR037066">
    <property type="entry name" value="Plug_dom_sf"/>
</dbReference>
<comment type="subcellular location">
    <subcellularLocation>
        <location evidence="1">Cell outer membrane</location>
        <topology evidence="1">Multi-pass membrane protein</topology>
    </subcellularLocation>
</comment>
<keyword evidence="6 8" id="KW-0472">Membrane</keyword>
<keyword evidence="5 8" id="KW-0798">TonB box</keyword>
<feature type="region of interest" description="Disordered" evidence="9">
    <location>
        <begin position="25"/>
        <end position="51"/>
    </location>
</feature>
<keyword evidence="10" id="KW-0732">Signal</keyword>
<evidence type="ECO:0000256" key="7">
    <source>
        <dbReference type="ARBA" id="ARBA00023237"/>
    </source>
</evidence>
<dbReference type="PANTHER" id="PTHR30069:SF36">
    <property type="entry name" value="BLL6948 PROTEIN"/>
    <property type="match status" value="1"/>
</dbReference>
<feature type="domain" description="TonB-dependent receptor-like beta-barrel" evidence="11">
    <location>
        <begin position="251"/>
        <end position="668"/>
    </location>
</feature>
<dbReference type="PANTHER" id="PTHR30069">
    <property type="entry name" value="TONB-DEPENDENT OUTER MEMBRANE RECEPTOR"/>
    <property type="match status" value="1"/>
</dbReference>
<dbReference type="InterPro" id="IPR000531">
    <property type="entry name" value="Beta-barrel_TonB"/>
</dbReference>
<evidence type="ECO:0000256" key="10">
    <source>
        <dbReference type="SAM" id="SignalP"/>
    </source>
</evidence>
<feature type="chain" id="PRO_5046466131" evidence="10">
    <location>
        <begin position="22"/>
        <end position="713"/>
    </location>
</feature>
<dbReference type="InterPro" id="IPR036942">
    <property type="entry name" value="Beta-barrel_TonB_sf"/>
</dbReference>
<comment type="caution">
    <text evidence="13">The sequence shown here is derived from an EMBL/GenBank/DDBJ whole genome shotgun (WGS) entry which is preliminary data.</text>
</comment>
<dbReference type="Gene3D" id="2.40.170.20">
    <property type="entry name" value="TonB-dependent receptor, beta-barrel domain"/>
    <property type="match status" value="1"/>
</dbReference>
<feature type="signal peptide" evidence="10">
    <location>
        <begin position="1"/>
        <end position="21"/>
    </location>
</feature>
<reference evidence="13 14" key="1">
    <citation type="submission" date="2021-11" db="EMBL/GenBank/DDBJ databases">
        <authorList>
            <person name="Lee D.-H."/>
            <person name="Kim S.-B."/>
        </authorList>
    </citation>
    <scope>NUCLEOTIDE SEQUENCE [LARGE SCALE GENOMIC DNA]</scope>
    <source>
        <strain evidence="13 14">KCTC 52223</strain>
    </source>
</reference>